<dbReference type="RefSeq" id="WP_133851765.1">
    <property type="nucleotide sequence ID" value="NZ_SNXZ01000004.1"/>
</dbReference>
<comment type="caution">
    <text evidence="1">The sequence shown here is derived from an EMBL/GenBank/DDBJ whole genome shotgun (WGS) entry which is preliminary data.</text>
</comment>
<sequence>MGGYSISVEEVRATGQRLVADTAAVTGQVDAVLASQVVKDDFGAASANGVGARYLAVTHGALADSLRGFGDVSSRLAETLLATFEGYAQADEEARRGF</sequence>
<evidence type="ECO:0008006" key="3">
    <source>
        <dbReference type="Google" id="ProtNLM"/>
    </source>
</evidence>
<reference evidence="1 2" key="1">
    <citation type="submission" date="2019-03" db="EMBL/GenBank/DDBJ databases">
        <title>Genomic Encyclopedia of Type Strains, Phase IV (KMG-IV): sequencing the most valuable type-strain genomes for metagenomic binning, comparative biology and taxonomic classification.</title>
        <authorList>
            <person name="Goeker M."/>
        </authorList>
    </citation>
    <scope>NUCLEOTIDE SEQUENCE [LARGE SCALE GENOMIC DNA]</scope>
    <source>
        <strain evidence="1 2">DSM 45361</strain>
    </source>
</reference>
<evidence type="ECO:0000313" key="2">
    <source>
        <dbReference type="Proteomes" id="UP000295444"/>
    </source>
</evidence>
<organism evidence="1 2">
    <name type="scientific">Labedaea rhizosphaerae</name>
    <dbReference type="NCBI Taxonomy" id="598644"/>
    <lineage>
        <taxon>Bacteria</taxon>
        <taxon>Bacillati</taxon>
        <taxon>Actinomycetota</taxon>
        <taxon>Actinomycetes</taxon>
        <taxon>Pseudonocardiales</taxon>
        <taxon>Pseudonocardiaceae</taxon>
        <taxon>Labedaea</taxon>
    </lineage>
</organism>
<name>A0A4R6SA82_LABRH</name>
<dbReference type="Proteomes" id="UP000295444">
    <property type="component" value="Unassembled WGS sequence"/>
</dbReference>
<dbReference type="AlphaFoldDB" id="A0A4R6SA82"/>
<proteinExistence type="predicted"/>
<accession>A0A4R6SA82</accession>
<protein>
    <recommendedName>
        <fullName evidence="3">Excreted virulence factor EspC (Type VII ESX diderm)</fullName>
    </recommendedName>
</protein>
<gene>
    <name evidence="1" type="ORF">EV186_104401</name>
</gene>
<evidence type="ECO:0000313" key="1">
    <source>
        <dbReference type="EMBL" id="TDP96414.1"/>
    </source>
</evidence>
<dbReference type="EMBL" id="SNXZ01000004">
    <property type="protein sequence ID" value="TDP96414.1"/>
    <property type="molecule type" value="Genomic_DNA"/>
</dbReference>
<dbReference type="OrthoDB" id="9929816at2"/>
<keyword evidence="2" id="KW-1185">Reference proteome</keyword>